<dbReference type="Gene3D" id="3.20.80.10">
    <property type="entry name" value="Regulatory factor, effector binding domain"/>
    <property type="match status" value="1"/>
</dbReference>
<proteinExistence type="predicted"/>
<feature type="domain" description="AraC effector-binding" evidence="2">
    <location>
        <begin position="28"/>
        <end position="177"/>
    </location>
</feature>
<evidence type="ECO:0000313" key="4">
    <source>
        <dbReference type="Proteomes" id="UP000587760"/>
    </source>
</evidence>
<protein>
    <submittedName>
        <fullName evidence="3">Effector-binding domain-containing protein</fullName>
    </submittedName>
</protein>
<dbReference type="Proteomes" id="UP000587760">
    <property type="component" value="Unassembled WGS sequence"/>
</dbReference>
<dbReference type="SUPFAM" id="SSF55136">
    <property type="entry name" value="Probable bacterial effector-binding domain"/>
    <property type="match status" value="1"/>
</dbReference>
<dbReference type="InterPro" id="IPR050908">
    <property type="entry name" value="SmbC-like"/>
</dbReference>
<dbReference type="InterPro" id="IPR011256">
    <property type="entry name" value="Reg_factor_effector_dom_sf"/>
</dbReference>
<dbReference type="InterPro" id="IPR010499">
    <property type="entry name" value="AraC_E-bd"/>
</dbReference>
<accession>A0A841RBJ4</accession>
<comment type="caution">
    <text evidence="3">The sequence shown here is derived from an EMBL/GenBank/DDBJ whole genome shotgun (WGS) entry which is preliminary data.</text>
</comment>
<dbReference type="SMART" id="SM00871">
    <property type="entry name" value="AraC_E_bind"/>
    <property type="match status" value="1"/>
</dbReference>
<reference evidence="3 4" key="1">
    <citation type="submission" date="2020-08" db="EMBL/GenBank/DDBJ databases">
        <title>Genomic Encyclopedia of Type Strains, Phase IV (KMG-IV): sequencing the most valuable type-strain genomes for metagenomic binning, comparative biology and taxonomic classification.</title>
        <authorList>
            <person name="Goeker M."/>
        </authorList>
    </citation>
    <scope>NUCLEOTIDE SEQUENCE [LARGE SCALE GENOMIC DNA]</scope>
    <source>
        <strain evidence="3 4">DSM 2461</strain>
    </source>
</reference>
<name>A0A841RBJ4_9SPIO</name>
<gene>
    <name evidence="3" type="ORF">HNR50_001942</name>
</gene>
<dbReference type="PANTHER" id="PTHR40055:SF1">
    <property type="entry name" value="TRANSCRIPTIONAL REGULATOR YGIV-RELATED"/>
    <property type="match status" value="1"/>
</dbReference>
<keyword evidence="4" id="KW-1185">Reference proteome</keyword>
<dbReference type="Pfam" id="PF06445">
    <property type="entry name" value="GyrI-like"/>
    <property type="match status" value="1"/>
</dbReference>
<evidence type="ECO:0000313" key="3">
    <source>
        <dbReference type="EMBL" id="MBB6480279.1"/>
    </source>
</evidence>
<sequence>MPFHNEINKTSRAGQGLPRPAERQIEEITMEIKNVERQQTLMIRMTAPAAKLPEIMGEVYGELGAYMGRKGIAFAGAPYAMYYNMDMEALDVEMGFPIVSEDEGEGRIKTGEIPAGKVAATVHVGPYAKLEDSYNSLMSYVKEKGLDVTEWMYEYYLNSPMEVKEEELQTEICYPIK</sequence>
<dbReference type="AlphaFoldDB" id="A0A841RBJ4"/>
<dbReference type="RefSeq" id="WP_184746378.1">
    <property type="nucleotide sequence ID" value="NZ_JACHGJ010000003.1"/>
</dbReference>
<evidence type="ECO:0000256" key="1">
    <source>
        <dbReference type="SAM" id="MobiDB-lite"/>
    </source>
</evidence>
<organism evidence="3 4">
    <name type="scientific">Spirochaeta isovalerica</name>
    <dbReference type="NCBI Taxonomy" id="150"/>
    <lineage>
        <taxon>Bacteria</taxon>
        <taxon>Pseudomonadati</taxon>
        <taxon>Spirochaetota</taxon>
        <taxon>Spirochaetia</taxon>
        <taxon>Spirochaetales</taxon>
        <taxon>Spirochaetaceae</taxon>
        <taxon>Spirochaeta</taxon>
    </lineage>
</organism>
<dbReference type="EMBL" id="JACHGJ010000003">
    <property type="protein sequence ID" value="MBB6480279.1"/>
    <property type="molecule type" value="Genomic_DNA"/>
</dbReference>
<feature type="region of interest" description="Disordered" evidence="1">
    <location>
        <begin position="1"/>
        <end position="20"/>
    </location>
</feature>
<evidence type="ECO:0000259" key="2">
    <source>
        <dbReference type="SMART" id="SM00871"/>
    </source>
</evidence>
<dbReference type="InterPro" id="IPR029442">
    <property type="entry name" value="GyrI-like"/>
</dbReference>
<dbReference type="PANTHER" id="PTHR40055">
    <property type="entry name" value="TRANSCRIPTIONAL REGULATOR YGIV-RELATED"/>
    <property type="match status" value="1"/>
</dbReference>